<dbReference type="Proteomes" id="UP001189616">
    <property type="component" value="Unassembled WGS sequence"/>
</dbReference>
<proteinExistence type="predicted"/>
<reference evidence="1 2" key="1">
    <citation type="submission" date="2023-07" db="EMBL/GenBank/DDBJ databases">
        <authorList>
            <person name="Peeters C."/>
        </authorList>
    </citation>
    <scope>NUCLEOTIDE SEQUENCE [LARGE SCALE GENOMIC DNA]</scope>
    <source>
        <strain evidence="1 2">LMG 7141</strain>
    </source>
</reference>
<dbReference type="InterPro" id="IPR029063">
    <property type="entry name" value="SAM-dependent_MTases_sf"/>
</dbReference>
<accession>A0ABM9JBC4</accession>
<protein>
    <recommendedName>
        <fullName evidence="3">Methyltransferase</fullName>
    </recommendedName>
</protein>
<evidence type="ECO:0000313" key="1">
    <source>
        <dbReference type="EMBL" id="CAJ0788737.1"/>
    </source>
</evidence>
<gene>
    <name evidence="1" type="ORF">LMG7141_02126</name>
</gene>
<dbReference type="EMBL" id="CATYWO010000002">
    <property type="protein sequence ID" value="CAJ0788737.1"/>
    <property type="molecule type" value="Genomic_DNA"/>
</dbReference>
<dbReference type="Gene3D" id="3.40.50.150">
    <property type="entry name" value="Vaccinia Virus protein VP39"/>
    <property type="match status" value="1"/>
</dbReference>
<evidence type="ECO:0008006" key="3">
    <source>
        <dbReference type="Google" id="ProtNLM"/>
    </source>
</evidence>
<keyword evidence="2" id="KW-1185">Reference proteome</keyword>
<evidence type="ECO:0000313" key="2">
    <source>
        <dbReference type="Proteomes" id="UP001189616"/>
    </source>
</evidence>
<comment type="caution">
    <text evidence="1">The sequence shown here is derived from an EMBL/GenBank/DDBJ whole genome shotgun (WGS) entry which is preliminary data.</text>
</comment>
<sequence length="139" mass="14952">MIASLKPGGWLLIEDADPALQSLACPDAHSSESLLANKIRDGFRRLMKERGVDLSYGRKLPRLLRDAGLTDVAAEAFFPVTHSAGAILERATVEMLRPQLSAASLATEEEIERHLANLDAGGVDLTTAPLISARGRKAH</sequence>
<name>A0ABM9JBC4_9RALS</name>
<organism evidence="1 2">
    <name type="scientific">Ralstonia condita</name>
    <dbReference type="NCBI Taxonomy" id="3058600"/>
    <lineage>
        <taxon>Bacteria</taxon>
        <taxon>Pseudomonadati</taxon>
        <taxon>Pseudomonadota</taxon>
        <taxon>Betaproteobacteria</taxon>
        <taxon>Burkholderiales</taxon>
        <taxon>Burkholderiaceae</taxon>
        <taxon>Ralstonia</taxon>
    </lineage>
</organism>